<feature type="transmembrane region" description="Helical" evidence="11">
    <location>
        <begin position="211"/>
        <end position="231"/>
    </location>
</feature>
<dbReference type="HAMAP" id="MF_01522">
    <property type="entry name" value="Kup"/>
    <property type="match status" value="1"/>
</dbReference>
<dbReference type="InterPro" id="IPR053951">
    <property type="entry name" value="K_trans_N"/>
</dbReference>
<dbReference type="RefSeq" id="WP_252760742.1">
    <property type="nucleotide sequence ID" value="NZ_JAMXLY010000017.1"/>
</dbReference>
<evidence type="ECO:0000256" key="6">
    <source>
        <dbReference type="ARBA" id="ARBA00022847"/>
    </source>
</evidence>
<dbReference type="InterPro" id="IPR003855">
    <property type="entry name" value="K+_transporter"/>
</dbReference>
<feature type="domain" description="K+ potassium transporter C-terminal" evidence="13">
    <location>
        <begin position="476"/>
        <end position="632"/>
    </location>
</feature>
<dbReference type="Proteomes" id="UP001204015">
    <property type="component" value="Unassembled WGS sequence"/>
</dbReference>
<accession>A0ABT1BY65</accession>
<evidence type="ECO:0000256" key="9">
    <source>
        <dbReference type="ARBA" id="ARBA00023065"/>
    </source>
</evidence>
<evidence type="ECO:0000256" key="7">
    <source>
        <dbReference type="ARBA" id="ARBA00022958"/>
    </source>
</evidence>
<keyword evidence="7 11" id="KW-0630">Potassium</keyword>
<feature type="transmembrane region" description="Helical" evidence="11">
    <location>
        <begin position="336"/>
        <end position="358"/>
    </location>
</feature>
<reference evidence="14 15" key="1">
    <citation type="submission" date="2022-06" db="EMBL/GenBank/DDBJ databases">
        <title>A taxonomic note on the genus Prevotella: Description of four novel genera and emended description of the genera Hallella and Xylanibacter.</title>
        <authorList>
            <person name="Hitch T.C.A."/>
        </authorList>
    </citation>
    <scope>NUCLEOTIDE SEQUENCE [LARGE SCALE GENOMIC DNA]</scope>
    <source>
        <strain evidence="14 15">DSM 100619</strain>
    </source>
</reference>
<comment type="subcellular location">
    <subcellularLocation>
        <location evidence="11">Cell membrane</location>
        <topology evidence="11">Multi-pass membrane protein</topology>
    </subcellularLocation>
    <subcellularLocation>
        <location evidence="1">Membrane</location>
        <topology evidence="1">Multi-pass membrane protein</topology>
    </subcellularLocation>
</comment>
<evidence type="ECO:0000259" key="12">
    <source>
        <dbReference type="Pfam" id="PF02705"/>
    </source>
</evidence>
<evidence type="ECO:0000256" key="11">
    <source>
        <dbReference type="HAMAP-Rule" id="MF_01522"/>
    </source>
</evidence>
<keyword evidence="6 11" id="KW-0769">Symport</keyword>
<dbReference type="InterPro" id="IPR023051">
    <property type="entry name" value="Kup"/>
</dbReference>
<proteinExistence type="inferred from homology"/>
<feature type="transmembrane region" description="Helical" evidence="11">
    <location>
        <begin position="364"/>
        <end position="381"/>
    </location>
</feature>
<keyword evidence="8 11" id="KW-1133">Transmembrane helix</keyword>
<keyword evidence="15" id="KW-1185">Reference proteome</keyword>
<feature type="transmembrane region" description="Helical" evidence="11">
    <location>
        <begin position="421"/>
        <end position="439"/>
    </location>
</feature>
<dbReference type="Pfam" id="PF22776">
    <property type="entry name" value="K_trans_C"/>
    <property type="match status" value="1"/>
</dbReference>
<comment type="similarity">
    <text evidence="11">Belongs to the HAK/KUP transporter (TC 2.A.72) family.</text>
</comment>
<comment type="caution">
    <text evidence="14">The sequence shown here is derived from an EMBL/GenBank/DDBJ whole genome shotgun (WGS) entry which is preliminary data.</text>
</comment>
<feature type="domain" description="K+ potassium transporter integral membrane" evidence="12">
    <location>
        <begin position="21"/>
        <end position="448"/>
    </location>
</feature>
<keyword evidence="2 11" id="KW-0813">Transport</keyword>
<evidence type="ECO:0000313" key="14">
    <source>
        <dbReference type="EMBL" id="MCO6025382.1"/>
    </source>
</evidence>
<keyword evidence="4 11" id="KW-0633">Potassium transport</keyword>
<feature type="transmembrane region" description="Helical" evidence="11">
    <location>
        <begin position="393"/>
        <end position="415"/>
    </location>
</feature>
<keyword evidence="10 11" id="KW-0472">Membrane</keyword>
<feature type="transmembrane region" description="Helical" evidence="11">
    <location>
        <begin position="171"/>
        <end position="191"/>
    </location>
</feature>
<evidence type="ECO:0000256" key="10">
    <source>
        <dbReference type="ARBA" id="ARBA00023136"/>
    </source>
</evidence>
<keyword evidence="3 11" id="KW-1003">Cell membrane</keyword>
<evidence type="ECO:0000256" key="5">
    <source>
        <dbReference type="ARBA" id="ARBA00022692"/>
    </source>
</evidence>
<feature type="transmembrane region" description="Helical" evidence="11">
    <location>
        <begin position="141"/>
        <end position="159"/>
    </location>
</feature>
<comment type="function">
    <text evidence="11">Transport of potassium into the cell. Likely operates as a K(+):H(+) symporter.</text>
</comment>
<name>A0ABT1BY65_9BACT</name>
<feature type="transmembrane region" description="Helical" evidence="11">
    <location>
        <begin position="285"/>
        <end position="315"/>
    </location>
</feature>
<dbReference type="EMBL" id="JAMXLY010000017">
    <property type="protein sequence ID" value="MCO6025382.1"/>
    <property type="molecule type" value="Genomic_DNA"/>
</dbReference>
<evidence type="ECO:0000256" key="3">
    <source>
        <dbReference type="ARBA" id="ARBA00022475"/>
    </source>
</evidence>
<gene>
    <name evidence="11" type="primary">kup</name>
    <name evidence="14" type="ORF">NG821_05935</name>
</gene>
<evidence type="ECO:0000256" key="1">
    <source>
        <dbReference type="ARBA" id="ARBA00004141"/>
    </source>
</evidence>
<evidence type="ECO:0000256" key="4">
    <source>
        <dbReference type="ARBA" id="ARBA00022538"/>
    </source>
</evidence>
<protein>
    <recommendedName>
        <fullName evidence="11">Probable potassium transport system protein Kup</fullName>
    </recommendedName>
</protein>
<dbReference type="PANTHER" id="PTHR30540">
    <property type="entry name" value="OSMOTIC STRESS POTASSIUM TRANSPORTER"/>
    <property type="match status" value="1"/>
</dbReference>
<feature type="transmembrane region" description="Helical" evidence="11">
    <location>
        <begin position="102"/>
        <end position="121"/>
    </location>
</feature>
<keyword evidence="9 11" id="KW-0406">Ion transport</keyword>
<feature type="transmembrane region" description="Helical" evidence="11">
    <location>
        <begin position="243"/>
        <end position="265"/>
    </location>
</feature>
<evidence type="ECO:0000256" key="8">
    <source>
        <dbReference type="ARBA" id="ARBA00022989"/>
    </source>
</evidence>
<evidence type="ECO:0000256" key="2">
    <source>
        <dbReference type="ARBA" id="ARBA00022448"/>
    </source>
</evidence>
<sequence length="680" mass="77185">MAFQDNVGHKQCHRLSFWGLIVTLGIVYGDIGTSPLYVMRAIVGATQVIDPDYIIGAVSCIIWTITLQTTVKYVILALQADNNGEGGILALYALIRKHRKRWLYLVAIIGSSTLIADGVITPSITVMSAVEGLKAYEPSTPVIPICLCIITVLFFIQQFGTEKIGRLFGPLMFIWFSMIGIIGLAHISDYAHILYAFNPYYAIRLLIHDPQWFLILGAVFLCTTGAEALYSDLGHCGEKNIRISWVFVKITLLLSYLGQGAWIIAHRGSLSPELNPFYAIMPHGMLFFGILMATIAAIIASQALISGSFTIFSEAMNLSFWPRQRIKYPTDIKGQLYIPIVNLCLWLCVSLVVIFFGNSSRMEAAYGLAITITMLMTTLLLREFMLQRRVSKWIVFPVITFFVCMESLFLIANLFKFVHGGWVTLSLAGIISFIMYVWYNASRIRNTQVLPLDIRKYFQVLSDIKADDSIPKFATNVVYLSKLSKDYEVEQKIMYSIINKHPVRADHYWLLHVSYEDEPSTLAYSFTSLIPDTLFRVNVRLGFRVQPYVNQYFRQIIEDLVASHEFDLASCYPSLKKEGIPGNFVFVIIKRIYTSVSTLTMSKKMIMGTYNFLSKMKQSIPAAFGLDTSNVMVEKVPLIVKVGNVNRIQRELERIEPECIEPKRIKPERNKFKKNKKTRS</sequence>
<dbReference type="InterPro" id="IPR053952">
    <property type="entry name" value="K_trans_C"/>
</dbReference>
<evidence type="ECO:0000259" key="13">
    <source>
        <dbReference type="Pfam" id="PF22776"/>
    </source>
</evidence>
<evidence type="ECO:0000313" key="15">
    <source>
        <dbReference type="Proteomes" id="UP001204015"/>
    </source>
</evidence>
<dbReference type="Pfam" id="PF02705">
    <property type="entry name" value="K_trans"/>
    <property type="match status" value="1"/>
</dbReference>
<comment type="caution">
    <text evidence="11">Lacks conserved residue(s) required for the propagation of feature annotation.</text>
</comment>
<dbReference type="PANTHER" id="PTHR30540:SF83">
    <property type="entry name" value="K+ POTASSIUM TRANSPORTER"/>
    <property type="match status" value="1"/>
</dbReference>
<organism evidence="14 15">
    <name type="scientific">Segatella cerevisiae</name>
    <dbReference type="NCBI Taxonomy" id="2053716"/>
    <lineage>
        <taxon>Bacteria</taxon>
        <taxon>Pseudomonadati</taxon>
        <taxon>Bacteroidota</taxon>
        <taxon>Bacteroidia</taxon>
        <taxon>Bacteroidales</taxon>
        <taxon>Prevotellaceae</taxon>
        <taxon>Segatella</taxon>
    </lineage>
</organism>
<comment type="catalytic activity">
    <reaction evidence="11">
        <text>K(+)(in) + H(+)(in) = K(+)(out) + H(+)(out)</text>
        <dbReference type="Rhea" id="RHEA:28490"/>
        <dbReference type="ChEBI" id="CHEBI:15378"/>
        <dbReference type="ChEBI" id="CHEBI:29103"/>
    </reaction>
</comment>
<keyword evidence="5 11" id="KW-0812">Transmembrane</keyword>